<reference evidence="16" key="1">
    <citation type="submission" date="2019-07" db="EMBL/GenBank/DDBJ databases">
        <title>Bacillus alkalisoli sp. nov. isolated from saline soil.</title>
        <authorList>
            <person name="Sun J.-Q."/>
            <person name="Xu L."/>
        </authorList>
    </citation>
    <scope>NUCLEOTIDE SEQUENCE [LARGE SCALE GENOMIC DNA]</scope>
    <source>
        <strain evidence="16">M4U3P1</strain>
    </source>
</reference>
<protein>
    <recommendedName>
        <fullName evidence="3">histidine kinase</fullName>
        <ecNumber evidence="3">2.7.13.3</ecNumber>
    </recommendedName>
</protein>
<organism evidence="15 16">
    <name type="scientific">Paenalkalicoccus suaedae</name>
    <dbReference type="NCBI Taxonomy" id="2592382"/>
    <lineage>
        <taxon>Bacteria</taxon>
        <taxon>Bacillati</taxon>
        <taxon>Bacillota</taxon>
        <taxon>Bacilli</taxon>
        <taxon>Bacillales</taxon>
        <taxon>Bacillaceae</taxon>
        <taxon>Paenalkalicoccus</taxon>
    </lineage>
</organism>
<dbReference type="Pfam" id="PF07694">
    <property type="entry name" value="5TM-5TMR_LYT"/>
    <property type="match status" value="1"/>
</dbReference>
<keyword evidence="16" id="KW-1185">Reference proteome</keyword>
<dbReference type="InterPro" id="IPR010559">
    <property type="entry name" value="Sig_transdc_His_kin_internal"/>
</dbReference>
<dbReference type="PROSITE" id="PS50109">
    <property type="entry name" value="HIS_KIN"/>
    <property type="match status" value="1"/>
</dbReference>
<keyword evidence="11" id="KW-0902">Two-component regulatory system</keyword>
<dbReference type="Proteomes" id="UP000318138">
    <property type="component" value="Chromosome"/>
</dbReference>
<dbReference type="EMBL" id="CP041372">
    <property type="protein sequence ID" value="QKS72657.1"/>
    <property type="molecule type" value="Genomic_DNA"/>
</dbReference>
<accession>A0A859FHQ9</accession>
<dbReference type="AlphaFoldDB" id="A0A859FHQ9"/>
<keyword evidence="4" id="KW-1003">Cell membrane</keyword>
<keyword evidence="12 13" id="KW-0472">Membrane</keyword>
<evidence type="ECO:0000313" key="16">
    <source>
        <dbReference type="Proteomes" id="UP000318138"/>
    </source>
</evidence>
<dbReference type="InterPro" id="IPR004358">
    <property type="entry name" value="Sig_transdc_His_kin-like_C"/>
</dbReference>
<evidence type="ECO:0000256" key="13">
    <source>
        <dbReference type="SAM" id="Phobius"/>
    </source>
</evidence>
<keyword evidence="8 15" id="KW-0418">Kinase</keyword>
<keyword evidence="10 13" id="KW-1133">Transmembrane helix</keyword>
<feature type="domain" description="Histidine kinase" evidence="14">
    <location>
        <begin position="473"/>
        <end position="576"/>
    </location>
</feature>
<gene>
    <name evidence="15" type="ORF">FLK61_39275</name>
</gene>
<proteinExistence type="predicted"/>
<dbReference type="InterPro" id="IPR050640">
    <property type="entry name" value="Bact_2-comp_sensor_kinase"/>
</dbReference>
<evidence type="ECO:0000256" key="9">
    <source>
        <dbReference type="ARBA" id="ARBA00022840"/>
    </source>
</evidence>
<evidence type="ECO:0000256" key="3">
    <source>
        <dbReference type="ARBA" id="ARBA00012438"/>
    </source>
</evidence>
<dbReference type="InterPro" id="IPR036890">
    <property type="entry name" value="HATPase_C_sf"/>
</dbReference>
<dbReference type="RefSeq" id="WP_176010627.1">
    <property type="nucleotide sequence ID" value="NZ_CP041372.2"/>
</dbReference>
<dbReference type="SUPFAM" id="SSF55874">
    <property type="entry name" value="ATPase domain of HSP90 chaperone/DNA topoisomerase II/histidine kinase"/>
    <property type="match status" value="1"/>
</dbReference>
<evidence type="ECO:0000256" key="1">
    <source>
        <dbReference type="ARBA" id="ARBA00000085"/>
    </source>
</evidence>
<evidence type="ECO:0000256" key="4">
    <source>
        <dbReference type="ARBA" id="ARBA00022475"/>
    </source>
</evidence>
<comment type="subcellular location">
    <subcellularLocation>
        <location evidence="2">Cell membrane</location>
        <topology evidence="2">Multi-pass membrane protein</topology>
    </subcellularLocation>
</comment>
<dbReference type="PANTHER" id="PTHR34220">
    <property type="entry name" value="SENSOR HISTIDINE KINASE YPDA"/>
    <property type="match status" value="1"/>
</dbReference>
<evidence type="ECO:0000256" key="11">
    <source>
        <dbReference type="ARBA" id="ARBA00023012"/>
    </source>
</evidence>
<feature type="transmembrane region" description="Helical" evidence="13">
    <location>
        <begin position="120"/>
        <end position="140"/>
    </location>
</feature>
<dbReference type="GO" id="GO:0005524">
    <property type="term" value="F:ATP binding"/>
    <property type="evidence" value="ECO:0007669"/>
    <property type="project" value="UniProtKB-KW"/>
</dbReference>
<feature type="transmembrane region" description="Helical" evidence="13">
    <location>
        <begin position="152"/>
        <end position="170"/>
    </location>
</feature>
<feature type="transmembrane region" description="Helical" evidence="13">
    <location>
        <begin position="12"/>
        <end position="31"/>
    </location>
</feature>
<sequence>MWMLLLTMIERVGIIVTIVFVLTRLPFFREMMDRHELDRRQRFTAIVFFGCFGIIGTYTGLSLSTESLEFNRWASGLASDEAIANSRVIGVVIAGLLGGYKVGLGAGLIAGVHRFTLGGFTGFSCGLATIIAGLFAGYFYKKKKLVSVKTALLVGMIAEAMQMAIIIAVARPLESAIALVQMIGVPMIIANGLGCALVLLIIKSVANEQDRVGALQAQKTLRIADQTLPYLRNGLDRVSAAAVAQIIHREINASAVSLTNRTEILAHSGLGADHHLPGSDIQTQSTKNVIAKGELALIEKESISCREASCPLEAVIIAPLTQRGGTIGTLKFYFRTEKDITGVITELIRGLSLMMSTQLEIADADKARKLAQEAEIKALQTQISPHFMFNTLNTISSLIRIKPALARKTLISLSHYLRQNMSAATARTTTLEQELRHVQAYLSIEETRFDGRLEVLYEIDPAANLTLLPPLSLQPLVENAIKHGFKERDANCVIRVMVWRVGQEVSIHVADNGTGMDSERLAQIGSRLVESDSGAGLALYNVNRRLTMMFGETASLQIKSEKGQGTEIAFTVPAEEGELAHEHVY</sequence>
<dbReference type="Pfam" id="PF06580">
    <property type="entry name" value="His_kinase"/>
    <property type="match status" value="1"/>
</dbReference>
<dbReference type="Gene3D" id="1.10.1760.20">
    <property type="match status" value="1"/>
</dbReference>
<dbReference type="GO" id="GO:0000155">
    <property type="term" value="F:phosphorelay sensor kinase activity"/>
    <property type="evidence" value="ECO:0007669"/>
    <property type="project" value="InterPro"/>
</dbReference>
<keyword evidence="7" id="KW-0547">Nucleotide-binding</keyword>
<dbReference type="KEGG" id="psua:FLK61_39275"/>
<evidence type="ECO:0000256" key="10">
    <source>
        <dbReference type="ARBA" id="ARBA00022989"/>
    </source>
</evidence>
<dbReference type="InterPro" id="IPR003594">
    <property type="entry name" value="HATPase_dom"/>
</dbReference>
<keyword evidence="6 13" id="KW-0812">Transmembrane</keyword>
<dbReference type="InterPro" id="IPR011620">
    <property type="entry name" value="Sig_transdc_His_kinase_LytS_TM"/>
</dbReference>
<dbReference type="SMART" id="SM00387">
    <property type="entry name" value="HATPase_c"/>
    <property type="match status" value="1"/>
</dbReference>
<evidence type="ECO:0000256" key="7">
    <source>
        <dbReference type="ARBA" id="ARBA00022741"/>
    </source>
</evidence>
<evidence type="ECO:0000313" key="15">
    <source>
        <dbReference type="EMBL" id="QKS72657.1"/>
    </source>
</evidence>
<evidence type="ECO:0000256" key="6">
    <source>
        <dbReference type="ARBA" id="ARBA00022692"/>
    </source>
</evidence>
<evidence type="ECO:0000256" key="12">
    <source>
        <dbReference type="ARBA" id="ARBA00023136"/>
    </source>
</evidence>
<feature type="transmembrane region" description="Helical" evidence="13">
    <location>
        <begin position="43"/>
        <end position="61"/>
    </location>
</feature>
<dbReference type="GO" id="GO:0071555">
    <property type="term" value="P:cell wall organization"/>
    <property type="evidence" value="ECO:0007669"/>
    <property type="project" value="InterPro"/>
</dbReference>
<comment type="catalytic activity">
    <reaction evidence="1">
        <text>ATP + protein L-histidine = ADP + protein N-phospho-L-histidine.</text>
        <dbReference type="EC" id="2.7.13.3"/>
    </reaction>
</comment>
<dbReference type="InterPro" id="IPR005467">
    <property type="entry name" value="His_kinase_dom"/>
</dbReference>
<dbReference type="Gene3D" id="3.30.565.10">
    <property type="entry name" value="Histidine kinase-like ATPase, C-terminal domain"/>
    <property type="match status" value="1"/>
</dbReference>
<evidence type="ECO:0000256" key="8">
    <source>
        <dbReference type="ARBA" id="ARBA00022777"/>
    </source>
</evidence>
<name>A0A859FHQ9_9BACI</name>
<dbReference type="PRINTS" id="PR00344">
    <property type="entry name" value="BCTRLSENSOR"/>
</dbReference>
<feature type="transmembrane region" description="Helical" evidence="13">
    <location>
        <begin position="176"/>
        <end position="202"/>
    </location>
</feature>
<dbReference type="Pfam" id="PF02518">
    <property type="entry name" value="HATPase_c"/>
    <property type="match status" value="1"/>
</dbReference>
<evidence type="ECO:0000256" key="5">
    <source>
        <dbReference type="ARBA" id="ARBA00022679"/>
    </source>
</evidence>
<dbReference type="EC" id="2.7.13.3" evidence="3"/>
<dbReference type="GO" id="GO:0005886">
    <property type="term" value="C:plasma membrane"/>
    <property type="evidence" value="ECO:0007669"/>
    <property type="project" value="UniProtKB-SubCell"/>
</dbReference>
<evidence type="ECO:0000259" key="14">
    <source>
        <dbReference type="PROSITE" id="PS50109"/>
    </source>
</evidence>
<keyword evidence="5" id="KW-0808">Transferase</keyword>
<dbReference type="PANTHER" id="PTHR34220:SF7">
    <property type="entry name" value="SENSOR HISTIDINE KINASE YPDA"/>
    <property type="match status" value="1"/>
</dbReference>
<evidence type="ECO:0000256" key="2">
    <source>
        <dbReference type="ARBA" id="ARBA00004651"/>
    </source>
</evidence>
<keyword evidence="9" id="KW-0067">ATP-binding</keyword>